<comment type="similarity">
    <text evidence="1">Belongs to the bacterial solute-binding protein 1 family.</text>
</comment>
<keyword evidence="6" id="KW-1185">Reference proteome</keyword>
<dbReference type="KEGG" id="aht:ANTHELSMS3_01322"/>
<evidence type="ECO:0000256" key="2">
    <source>
        <dbReference type="ARBA" id="ARBA00022448"/>
    </source>
</evidence>
<protein>
    <submittedName>
        <fullName evidence="5">Erythritol/L-threitol-binding protein</fullName>
    </submittedName>
</protein>
<dbReference type="PROSITE" id="PS51318">
    <property type="entry name" value="TAT"/>
    <property type="match status" value="1"/>
</dbReference>
<dbReference type="Proteomes" id="UP000203589">
    <property type="component" value="Chromosome"/>
</dbReference>
<reference evidence="5 6" key="1">
    <citation type="submission" date="2017-07" db="EMBL/GenBank/DDBJ databases">
        <title>Genome Sequence of Antarctobacter heliothermus Strain SMS3 Isolated from a culture of the Diatom Skeletonema marinoi.</title>
        <authorList>
            <person name="Topel M."/>
            <person name="Pinder M.I.M."/>
            <person name="Johansson O.N."/>
            <person name="Kourtchenko O."/>
            <person name="Godhe A."/>
            <person name="Clarke A.K."/>
        </authorList>
    </citation>
    <scope>NUCLEOTIDE SEQUENCE [LARGE SCALE GENOMIC DNA]</scope>
    <source>
        <strain evidence="5 6">SMS3</strain>
    </source>
</reference>
<dbReference type="Pfam" id="PF01547">
    <property type="entry name" value="SBP_bac_1"/>
    <property type="match status" value="1"/>
</dbReference>
<dbReference type="InterPro" id="IPR006311">
    <property type="entry name" value="TAT_signal"/>
</dbReference>
<dbReference type="Gene3D" id="3.40.190.10">
    <property type="entry name" value="Periplasmic binding protein-like II"/>
    <property type="match status" value="2"/>
</dbReference>
<dbReference type="PANTHER" id="PTHR30061:SF50">
    <property type="entry name" value="MALTOSE_MALTODEXTRIN-BINDING PERIPLASMIC PROTEIN"/>
    <property type="match status" value="1"/>
</dbReference>
<dbReference type="EMBL" id="CP022540">
    <property type="protein sequence ID" value="ASP20026.1"/>
    <property type="molecule type" value="Genomic_DNA"/>
</dbReference>
<proteinExistence type="inferred from homology"/>
<organism evidence="5 6">
    <name type="scientific">Antarctobacter heliothermus</name>
    <dbReference type="NCBI Taxonomy" id="74033"/>
    <lineage>
        <taxon>Bacteria</taxon>
        <taxon>Pseudomonadati</taxon>
        <taxon>Pseudomonadota</taxon>
        <taxon>Alphaproteobacteria</taxon>
        <taxon>Rhodobacterales</taxon>
        <taxon>Roseobacteraceae</taxon>
        <taxon>Antarctobacter</taxon>
    </lineage>
</organism>
<evidence type="ECO:0000256" key="3">
    <source>
        <dbReference type="ARBA" id="ARBA00022729"/>
    </source>
</evidence>
<keyword evidence="3 4" id="KW-0732">Signal</keyword>
<dbReference type="SUPFAM" id="SSF53850">
    <property type="entry name" value="Periplasmic binding protein-like II"/>
    <property type="match status" value="1"/>
</dbReference>
<sequence length="431" mass="46270">MVHLAVNKDERMSLKRRTLMGAGTAIALALAAPGLAQAELANVTIWVQSGPEAEALGEVAKAYTENTGNPVTISPQGRAGWRQRYETALAAGSTEFDGVLHISRFVPALAAGGLIAPYDDYIAGAAEYDADDFPEIIQSEMKYDGTWYMMPTDITLETLVYRTDLIPEAPETWDDLRENALKFTQSHNPDSPTKYGFAYAGSPGNVMAAFLGIMGGHGGDFLDSQSCVTTDSPEVTAAWKMFVDMKNEDKVTPPDINAWDYPELLVGLQNGTLAQAQFFTAGMPILNDCAQSPDVCENLALVAQPEGPMGSKTRVNPLGVMMNAQSPNKDALWAFLEFATGKEGGVIYSKAGGQSPRSSVLANEEVASERPWVPEVLKASKAGMGTLRIAESREVAEAFDRYAQQAIAGQITPEESLIKAAEEMRAILGGC</sequence>
<keyword evidence="2" id="KW-0813">Transport</keyword>
<evidence type="ECO:0000256" key="1">
    <source>
        <dbReference type="ARBA" id="ARBA00008520"/>
    </source>
</evidence>
<dbReference type="PANTHER" id="PTHR30061">
    <property type="entry name" value="MALTOSE-BINDING PERIPLASMIC PROTEIN"/>
    <property type="match status" value="1"/>
</dbReference>
<feature type="chain" id="PRO_5013188749" evidence="4">
    <location>
        <begin position="39"/>
        <end position="431"/>
    </location>
</feature>
<feature type="signal peptide" evidence="4">
    <location>
        <begin position="1"/>
        <end position="38"/>
    </location>
</feature>
<dbReference type="GO" id="GO:1901982">
    <property type="term" value="F:maltose binding"/>
    <property type="evidence" value="ECO:0007669"/>
    <property type="project" value="TreeGrafter"/>
</dbReference>
<dbReference type="GO" id="GO:0055052">
    <property type="term" value="C:ATP-binding cassette (ABC) transporter complex, substrate-binding subunit-containing"/>
    <property type="evidence" value="ECO:0007669"/>
    <property type="project" value="TreeGrafter"/>
</dbReference>
<accession>A0A222E1G3</accession>
<dbReference type="InterPro" id="IPR006059">
    <property type="entry name" value="SBP"/>
</dbReference>
<evidence type="ECO:0000256" key="4">
    <source>
        <dbReference type="SAM" id="SignalP"/>
    </source>
</evidence>
<evidence type="ECO:0000313" key="5">
    <source>
        <dbReference type="EMBL" id="ASP20026.1"/>
    </source>
</evidence>
<gene>
    <name evidence="5" type="ORF">ANTHELSMS3_01322</name>
</gene>
<dbReference type="GO" id="GO:0042956">
    <property type="term" value="P:maltodextrin transmembrane transport"/>
    <property type="evidence" value="ECO:0007669"/>
    <property type="project" value="TreeGrafter"/>
</dbReference>
<dbReference type="GO" id="GO:0015768">
    <property type="term" value="P:maltose transport"/>
    <property type="evidence" value="ECO:0007669"/>
    <property type="project" value="TreeGrafter"/>
</dbReference>
<name>A0A222E1G3_9RHOB</name>
<dbReference type="AlphaFoldDB" id="A0A222E1G3"/>
<evidence type="ECO:0000313" key="6">
    <source>
        <dbReference type="Proteomes" id="UP000203589"/>
    </source>
</evidence>